<evidence type="ECO:0000259" key="2">
    <source>
        <dbReference type="Pfam" id="PF05303"/>
    </source>
</evidence>
<name>A0ABD3XBU6_SINWO</name>
<dbReference type="InterPro" id="IPR037395">
    <property type="entry name" value="GSKIP"/>
</dbReference>
<dbReference type="PANTHER" id="PTHR12490:SF4">
    <property type="entry name" value="GSK3B-INTERACTING PROTEIN"/>
    <property type="match status" value="1"/>
</dbReference>
<dbReference type="InterPro" id="IPR023231">
    <property type="entry name" value="GSKIP_dom_sf"/>
</dbReference>
<accession>A0ABD3XBU6</accession>
<reference evidence="3 4" key="1">
    <citation type="submission" date="2024-11" db="EMBL/GenBank/DDBJ databases">
        <title>Chromosome-level genome assembly of the freshwater bivalve Anodonta woodiana.</title>
        <authorList>
            <person name="Chen X."/>
        </authorList>
    </citation>
    <scope>NUCLEOTIDE SEQUENCE [LARGE SCALE GENOMIC DNA]</scope>
    <source>
        <strain evidence="3">MN2024</strain>
        <tissue evidence="3">Gills</tissue>
    </source>
</reference>
<organism evidence="3 4">
    <name type="scientific">Sinanodonta woodiana</name>
    <name type="common">Chinese pond mussel</name>
    <name type="synonym">Anodonta woodiana</name>
    <dbReference type="NCBI Taxonomy" id="1069815"/>
    <lineage>
        <taxon>Eukaryota</taxon>
        <taxon>Metazoa</taxon>
        <taxon>Spiralia</taxon>
        <taxon>Lophotrochozoa</taxon>
        <taxon>Mollusca</taxon>
        <taxon>Bivalvia</taxon>
        <taxon>Autobranchia</taxon>
        <taxon>Heteroconchia</taxon>
        <taxon>Palaeoheterodonta</taxon>
        <taxon>Unionida</taxon>
        <taxon>Unionoidea</taxon>
        <taxon>Unionidae</taxon>
        <taxon>Unioninae</taxon>
        <taxon>Sinanodonta</taxon>
    </lineage>
</organism>
<dbReference type="InterPro" id="IPR007967">
    <property type="entry name" value="GSKIP_dom"/>
</dbReference>
<evidence type="ECO:0000313" key="3">
    <source>
        <dbReference type="EMBL" id="KAL3883744.1"/>
    </source>
</evidence>
<feature type="domain" description="GSKIP" evidence="2">
    <location>
        <begin position="10"/>
        <end position="110"/>
    </location>
</feature>
<dbReference type="PANTHER" id="PTHR12490">
    <property type="entry name" value="GSK3B-INTERACTING PROTEIN"/>
    <property type="match status" value="1"/>
</dbReference>
<dbReference type="Proteomes" id="UP001634394">
    <property type="component" value="Unassembled WGS sequence"/>
</dbReference>
<dbReference type="EMBL" id="JBJQND010000003">
    <property type="protein sequence ID" value="KAL3883744.1"/>
    <property type="molecule type" value="Genomic_DNA"/>
</dbReference>
<dbReference type="AlphaFoldDB" id="A0ABD3XBU6"/>
<dbReference type="Gene3D" id="3.30.2280.10">
    <property type="entry name" value="Hypothetical protein (hspc210)"/>
    <property type="match status" value="1"/>
</dbReference>
<gene>
    <name evidence="3" type="ORF">ACJMK2_029978</name>
</gene>
<dbReference type="SUPFAM" id="SSF103107">
    <property type="entry name" value="Hypothetical protein c14orf129, hspc210"/>
    <property type="match status" value="1"/>
</dbReference>
<sequence>MDDEDNYSLKIEANEIVKEVAYSVNEVKVSQKLPKTKELVYLNICTKENVKLCVELSLQGYRVVSRSYDSIEEKLSESRFFETIYGLLDTLSIGYRNTFSETLMMKLQGLQQQHAQQRDEST</sequence>
<keyword evidence="4" id="KW-1185">Reference proteome</keyword>
<comment type="caution">
    <text evidence="3">The sequence shown here is derived from an EMBL/GenBank/DDBJ whole genome shotgun (WGS) entry which is preliminary data.</text>
</comment>
<comment type="similarity">
    <text evidence="1">Belongs to the GSKIP family.</text>
</comment>
<proteinExistence type="inferred from homology"/>
<protein>
    <recommendedName>
        <fullName evidence="2">GSKIP domain-containing protein</fullName>
    </recommendedName>
</protein>
<dbReference type="Pfam" id="PF05303">
    <property type="entry name" value="GSKIP_dom"/>
    <property type="match status" value="1"/>
</dbReference>
<evidence type="ECO:0000256" key="1">
    <source>
        <dbReference type="ARBA" id="ARBA00009571"/>
    </source>
</evidence>
<evidence type="ECO:0000313" key="4">
    <source>
        <dbReference type="Proteomes" id="UP001634394"/>
    </source>
</evidence>